<organism evidence="1 2">
    <name type="scientific">Panagrellus redivivus</name>
    <name type="common">Microworm</name>
    <dbReference type="NCBI Taxonomy" id="6233"/>
    <lineage>
        <taxon>Eukaryota</taxon>
        <taxon>Metazoa</taxon>
        <taxon>Ecdysozoa</taxon>
        <taxon>Nematoda</taxon>
        <taxon>Chromadorea</taxon>
        <taxon>Rhabditida</taxon>
        <taxon>Tylenchina</taxon>
        <taxon>Panagrolaimomorpha</taxon>
        <taxon>Panagrolaimoidea</taxon>
        <taxon>Panagrolaimidae</taxon>
        <taxon>Panagrellus</taxon>
    </lineage>
</organism>
<reference evidence="1" key="1">
    <citation type="journal article" date="2013" name="Genetics">
        <title>The draft genome and transcriptome of Panagrellus redivivus are shaped by the harsh demands of a free-living lifestyle.</title>
        <authorList>
            <person name="Srinivasan J."/>
            <person name="Dillman A.R."/>
            <person name="Macchietto M.G."/>
            <person name="Heikkinen L."/>
            <person name="Lakso M."/>
            <person name="Fracchia K.M."/>
            <person name="Antoshechkin I."/>
            <person name="Mortazavi A."/>
            <person name="Wong G."/>
            <person name="Sternberg P.W."/>
        </authorList>
    </citation>
    <scope>NUCLEOTIDE SEQUENCE [LARGE SCALE GENOMIC DNA]</scope>
    <source>
        <strain evidence="1">MT8872</strain>
    </source>
</reference>
<dbReference type="WBParaSite" id="Pan_g14110.t1">
    <property type="protein sequence ID" value="Pan_g14110.t1"/>
    <property type="gene ID" value="Pan_g14110"/>
</dbReference>
<reference evidence="2" key="2">
    <citation type="submission" date="2020-10" db="UniProtKB">
        <authorList>
            <consortium name="WormBaseParasite"/>
        </authorList>
    </citation>
    <scope>IDENTIFICATION</scope>
</reference>
<evidence type="ECO:0000313" key="2">
    <source>
        <dbReference type="WBParaSite" id="Pan_g14110.t1"/>
    </source>
</evidence>
<evidence type="ECO:0000313" key="1">
    <source>
        <dbReference type="Proteomes" id="UP000492821"/>
    </source>
</evidence>
<protein>
    <submittedName>
        <fullName evidence="2">Protein quiver</fullName>
    </submittedName>
</protein>
<keyword evidence="1" id="KW-1185">Reference proteome</keyword>
<dbReference type="AlphaFoldDB" id="A0A7E4ZS94"/>
<dbReference type="Proteomes" id="UP000492821">
    <property type="component" value="Unassembled WGS sequence"/>
</dbReference>
<accession>A0A7E4ZS94</accession>
<sequence>MSGLTGNEVRAVVAEQPSSTAPTTSVFGTSHYHPATGYFASPSIVSNWVSVLGLLGLVSVAVNAEKVERCYSCGSVGMMTKWPKSHDNDPLYLNEFPLWTNESCDTVKGALPVVPCENSVCVKVVIDKAPSARAVCAADGGVLIVRDCWSRILANTHPLVSLRPTSDKPVRLVAESDSSKSVGHVFTCSGYLCNETPKMDPASISISLTVLIALIIQH</sequence>
<name>A0A7E4ZS94_PANRE</name>
<proteinExistence type="predicted"/>